<feature type="transmembrane region" description="Helical" evidence="7">
    <location>
        <begin position="213"/>
        <end position="231"/>
    </location>
</feature>
<keyword evidence="3 7" id="KW-0812">Transmembrane</keyword>
<dbReference type="RefSeq" id="WP_093250122.1">
    <property type="nucleotide sequence ID" value="NZ_FNGP01000002.1"/>
</dbReference>
<feature type="region of interest" description="Disordered" evidence="6">
    <location>
        <begin position="1"/>
        <end position="20"/>
    </location>
</feature>
<dbReference type="GO" id="GO:0005886">
    <property type="term" value="C:plasma membrane"/>
    <property type="evidence" value="ECO:0007669"/>
    <property type="project" value="UniProtKB-SubCell"/>
</dbReference>
<feature type="transmembrane region" description="Helical" evidence="7">
    <location>
        <begin position="183"/>
        <end position="206"/>
    </location>
</feature>
<keyword evidence="8" id="KW-0762">Sugar transport</keyword>
<protein>
    <submittedName>
        <fullName evidence="8">Simple sugar transport system permease protein</fullName>
    </submittedName>
</protein>
<evidence type="ECO:0000256" key="4">
    <source>
        <dbReference type="ARBA" id="ARBA00022989"/>
    </source>
</evidence>
<dbReference type="PANTHER" id="PTHR43370:SF1">
    <property type="entry name" value="GUANOSINE ABC TRANSPORTER PERMEASE PROTEIN NUPQ"/>
    <property type="match status" value="1"/>
</dbReference>
<evidence type="ECO:0000313" key="9">
    <source>
        <dbReference type="Proteomes" id="UP000199475"/>
    </source>
</evidence>
<keyword evidence="9" id="KW-1185">Reference proteome</keyword>
<dbReference type="EMBL" id="FNGP01000002">
    <property type="protein sequence ID" value="SDL37919.1"/>
    <property type="molecule type" value="Genomic_DNA"/>
</dbReference>
<keyword evidence="5 7" id="KW-0472">Membrane</keyword>
<evidence type="ECO:0000256" key="7">
    <source>
        <dbReference type="SAM" id="Phobius"/>
    </source>
</evidence>
<organism evidence="8 9">
    <name type="scientific">Tessaracoccus oleiagri</name>
    <dbReference type="NCBI Taxonomy" id="686624"/>
    <lineage>
        <taxon>Bacteria</taxon>
        <taxon>Bacillati</taxon>
        <taxon>Actinomycetota</taxon>
        <taxon>Actinomycetes</taxon>
        <taxon>Propionibacteriales</taxon>
        <taxon>Propionibacteriaceae</taxon>
        <taxon>Tessaracoccus</taxon>
    </lineage>
</organism>
<sequence length="431" mass="44982">MSTTVIPDAPVRTSKTVESPAKRRQRLSSGTLIAIVGLLLAVAAFTSTGTSRIALSDAFDEIKLPTIEVPAVPVVALAAAVLLFVGGFFVAKRVPKPYSTWLGVLAGVALLVGFIVWVAADAPLPFTLTNQLNGTLQYATPIMLGAMCGVLSERAGVVNVAIEGQMLTAAFTASVVAGLTKNLWAALFAAVLAGVLSAVLLGIFALKYLMDHVVLGVVINLLATGFTGFMFHQLVKDSPDLNAVAVMQPVAIPGLSQLPFVGPILFVQRPLSYIAIVSVVVVWFVLYKTKWGLRVRSVGEHPHAADTVGINVVGTKFSSVLLGGVFAGLGGAFFTIGNSGAFQTTGVTAGNGFIALAAVIMGRWHPVLAALMALFFGFSRQLAQTVGPLQTPMPSEFLQALPYLITIIAVAGLIGRVRGPAADGVHYVKGH</sequence>
<feature type="transmembrane region" description="Helical" evidence="7">
    <location>
        <begin position="320"/>
        <end position="341"/>
    </location>
</feature>
<feature type="transmembrane region" description="Helical" evidence="7">
    <location>
        <begin position="270"/>
        <end position="287"/>
    </location>
</feature>
<dbReference type="PANTHER" id="PTHR43370">
    <property type="entry name" value="SUGAR ABC TRANSPORTER INTEGRAL MEMBRANE PROTEIN-RELATED"/>
    <property type="match status" value="1"/>
</dbReference>
<keyword evidence="4 7" id="KW-1133">Transmembrane helix</keyword>
<feature type="transmembrane region" description="Helical" evidence="7">
    <location>
        <begin position="397"/>
        <end position="415"/>
    </location>
</feature>
<evidence type="ECO:0000256" key="2">
    <source>
        <dbReference type="ARBA" id="ARBA00022475"/>
    </source>
</evidence>
<feature type="transmembrane region" description="Helical" evidence="7">
    <location>
        <begin position="71"/>
        <end position="91"/>
    </location>
</feature>
<evidence type="ECO:0000313" key="8">
    <source>
        <dbReference type="EMBL" id="SDL37919.1"/>
    </source>
</evidence>
<dbReference type="GO" id="GO:0022857">
    <property type="term" value="F:transmembrane transporter activity"/>
    <property type="evidence" value="ECO:0007669"/>
    <property type="project" value="InterPro"/>
</dbReference>
<dbReference type="STRING" id="686624.SAMN04488242_1310"/>
<dbReference type="Pfam" id="PF02653">
    <property type="entry name" value="BPD_transp_2"/>
    <property type="match status" value="1"/>
</dbReference>
<dbReference type="Proteomes" id="UP000199475">
    <property type="component" value="Unassembled WGS sequence"/>
</dbReference>
<evidence type="ECO:0000256" key="3">
    <source>
        <dbReference type="ARBA" id="ARBA00022692"/>
    </source>
</evidence>
<evidence type="ECO:0000256" key="1">
    <source>
        <dbReference type="ARBA" id="ARBA00004651"/>
    </source>
</evidence>
<dbReference type="OrthoDB" id="9792579at2"/>
<name>A0A1G9JK70_9ACTN</name>
<dbReference type="InterPro" id="IPR001851">
    <property type="entry name" value="ABC_transp_permease"/>
</dbReference>
<keyword evidence="8" id="KW-0813">Transport</keyword>
<keyword evidence="2" id="KW-1003">Cell membrane</keyword>
<feature type="transmembrane region" description="Helical" evidence="7">
    <location>
        <begin position="32"/>
        <end position="51"/>
    </location>
</feature>
<proteinExistence type="predicted"/>
<feature type="transmembrane region" description="Helical" evidence="7">
    <location>
        <begin position="98"/>
        <end position="120"/>
    </location>
</feature>
<evidence type="ECO:0000256" key="5">
    <source>
        <dbReference type="ARBA" id="ARBA00023136"/>
    </source>
</evidence>
<gene>
    <name evidence="8" type="ORF">SAMN04488242_1310</name>
</gene>
<reference evidence="8 9" key="1">
    <citation type="submission" date="2016-10" db="EMBL/GenBank/DDBJ databases">
        <authorList>
            <person name="de Groot N.N."/>
        </authorList>
    </citation>
    <scope>NUCLEOTIDE SEQUENCE [LARGE SCALE GENOMIC DNA]</scope>
    <source>
        <strain evidence="8 9">CGMCC 1.9159</strain>
    </source>
</reference>
<dbReference type="AlphaFoldDB" id="A0A1G9JK70"/>
<feature type="transmembrane region" description="Helical" evidence="7">
    <location>
        <begin position="353"/>
        <end position="376"/>
    </location>
</feature>
<comment type="subcellular location">
    <subcellularLocation>
        <location evidence="1">Cell membrane</location>
        <topology evidence="1">Multi-pass membrane protein</topology>
    </subcellularLocation>
</comment>
<dbReference type="CDD" id="cd06580">
    <property type="entry name" value="TM_PBP1_transp_TpRbsC_like"/>
    <property type="match status" value="1"/>
</dbReference>
<evidence type="ECO:0000256" key="6">
    <source>
        <dbReference type="SAM" id="MobiDB-lite"/>
    </source>
</evidence>
<accession>A0A1G9JK70</accession>